<dbReference type="SMART" id="SM00065">
    <property type="entry name" value="GAF"/>
    <property type="match status" value="1"/>
</dbReference>
<reference evidence="2 3" key="1">
    <citation type="submission" date="2020-04" db="EMBL/GenBank/DDBJ databases">
        <title>Azohydromonas sp. isolated from soil.</title>
        <authorList>
            <person name="Dahal R.H."/>
        </authorList>
    </citation>
    <scope>NUCLEOTIDE SEQUENCE [LARGE SCALE GENOMIC DNA]</scope>
    <source>
        <strain evidence="2 3">G-1-1-14</strain>
    </source>
</reference>
<evidence type="ECO:0000313" key="2">
    <source>
        <dbReference type="EMBL" id="NML18874.1"/>
    </source>
</evidence>
<dbReference type="Pfam" id="PF01590">
    <property type="entry name" value="GAF"/>
    <property type="match status" value="1"/>
</dbReference>
<gene>
    <name evidence="2" type="ORF">HHL10_28280</name>
</gene>
<organism evidence="2 3">
    <name type="scientific">Azohydromonas caseinilytica</name>
    <dbReference type="NCBI Taxonomy" id="2728836"/>
    <lineage>
        <taxon>Bacteria</taxon>
        <taxon>Pseudomonadati</taxon>
        <taxon>Pseudomonadota</taxon>
        <taxon>Betaproteobacteria</taxon>
        <taxon>Burkholderiales</taxon>
        <taxon>Sphaerotilaceae</taxon>
        <taxon>Azohydromonas</taxon>
    </lineage>
</organism>
<dbReference type="Proteomes" id="UP000574067">
    <property type="component" value="Unassembled WGS sequence"/>
</dbReference>
<dbReference type="PANTHER" id="PTHR40660:SF1">
    <property type="entry name" value="5'-PHOSPHATE OXIDASE PUTATIVE DOMAIN-CONTAINING PROTEIN-RELATED"/>
    <property type="match status" value="1"/>
</dbReference>
<dbReference type="Pfam" id="PF01243">
    <property type="entry name" value="PNPOx_N"/>
    <property type="match status" value="1"/>
</dbReference>
<dbReference type="RefSeq" id="WP_169163775.1">
    <property type="nucleotide sequence ID" value="NZ_JABBFW010000043.1"/>
</dbReference>
<dbReference type="Gene3D" id="3.30.450.40">
    <property type="match status" value="1"/>
</dbReference>
<dbReference type="AlphaFoldDB" id="A0A848FHT7"/>
<sequence length="474" mass="51645">MSTASAMGTISITPLRNCFEGAVPSVLATCSPEGVPNVTYLSQVQYVDARHVALTFQFFNKTRRNILANPWAVLKVVDPYTGHSYRLQVRYLRTETSGALFESMKAKLAGIASHTGMAEVFKLLGADVYEVLQVDPVPSPAPAPALATPDQLPRLRQLAAALNASRDLDELLDNTLTALQGICGIEHQMILKLDECGDRLFTVASRGYEQSGVGSEIPMGHGVIGVAARERTPIRISHMTSEYIYGKAVRDSAAALGLHHQLETAIPMPGLAECRSQMAVPILAGQSLYGVLYVESPEDLRFSYDDEDTLQILAHQFGWMARSLATEAACEPGAEAPPPPAAPARAMAPTLEAASAAEAAGARATQGKPLQVRYFRADHSVFLDDDYLIKGLAGAILWKLLQALQREGRDQFSNRELRLDPELALPDIADNLEARLVLLQRRLAERSACVHMRKTGRGRFALEVSRPLRLVLIE</sequence>
<evidence type="ECO:0000313" key="3">
    <source>
        <dbReference type="Proteomes" id="UP000574067"/>
    </source>
</evidence>
<evidence type="ECO:0000259" key="1">
    <source>
        <dbReference type="SMART" id="SM00065"/>
    </source>
</evidence>
<dbReference type="InterPro" id="IPR003018">
    <property type="entry name" value="GAF"/>
</dbReference>
<dbReference type="PANTHER" id="PTHR40660">
    <property type="entry name" value="5'-PHOSPHATE OXIDASE PUTATIVE DOMAIN-CONTAINING PROTEIN-RELATED"/>
    <property type="match status" value="1"/>
</dbReference>
<dbReference type="InterPro" id="IPR029016">
    <property type="entry name" value="GAF-like_dom_sf"/>
</dbReference>
<dbReference type="EMBL" id="JABBFW010000043">
    <property type="protein sequence ID" value="NML18874.1"/>
    <property type="molecule type" value="Genomic_DNA"/>
</dbReference>
<accession>A0A848FHT7</accession>
<dbReference type="SUPFAM" id="SSF55781">
    <property type="entry name" value="GAF domain-like"/>
    <property type="match status" value="1"/>
</dbReference>
<comment type="caution">
    <text evidence="2">The sequence shown here is derived from an EMBL/GenBank/DDBJ whole genome shotgun (WGS) entry which is preliminary data.</text>
</comment>
<proteinExistence type="predicted"/>
<dbReference type="InterPro" id="IPR011576">
    <property type="entry name" value="Pyridox_Oxase_N"/>
</dbReference>
<dbReference type="InterPro" id="IPR012349">
    <property type="entry name" value="Split_barrel_FMN-bd"/>
</dbReference>
<protein>
    <submittedName>
        <fullName evidence="2">GAF domain-containing protein</fullName>
    </submittedName>
</protein>
<feature type="domain" description="GAF" evidence="1">
    <location>
        <begin position="167"/>
        <end position="331"/>
    </location>
</feature>
<dbReference type="Gene3D" id="2.30.110.10">
    <property type="entry name" value="Electron Transport, Fmn-binding Protein, Chain A"/>
    <property type="match status" value="1"/>
</dbReference>
<keyword evidence="3" id="KW-1185">Reference proteome</keyword>
<name>A0A848FHT7_9BURK</name>
<dbReference type="SUPFAM" id="SSF50475">
    <property type="entry name" value="FMN-binding split barrel"/>
    <property type="match status" value="1"/>
</dbReference>